<dbReference type="EMBL" id="DTDJ01000047">
    <property type="protein sequence ID" value="HGL18142.1"/>
    <property type="molecule type" value="Genomic_DNA"/>
</dbReference>
<evidence type="ECO:0000259" key="1">
    <source>
        <dbReference type="PROSITE" id="PS50887"/>
    </source>
</evidence>
<proteinExistence type="predicted"/>
<sequence>MLNLQDVKKGLFRAIQKKNFHEAMEYYNIAVNHQSDDPSLRLIGADIYLNIGMKQLAIGELRQAFNLFMESGKKSQAVSVAEKIRALSPSDTEILEILGRLYKELNKEEKAAFYYGEYINHLIKMGKVNDAKKFLLRVKNEGLEKYLLGKYQFLLSDTQVQNILAEISKEPNYPAFFALMRKEIARSERYQREFSIILIEFDKILVQDKKTQILEIFKKMLRESDMYSIGYRWVFIILPETNKYGLEAVLNRLRDKIDKIFTSKHYYVANYPEDGKDVKELIISSLKYRVLT</sequence>
<feature type="domain" description="GGDEF" evidence="1">
    <location>
        <begin position="192"/>
        <end position="292"/>
    </location>
</feature>
<evidence type="ECO:0000313" key="2">
    <source>
        <dbReference type="EMBL" id="HGL18142.1"/>
    </source>
</evidence>
<dbReference type="AlphaFoldDB" id="A0A7V3ZYS2"/>
<reference evidence="2" key="1">
    <citation type="journal article" date="2020" name="mSystems">
        <title>Genome- and Community-Level Interaction Insights into Carbon Utilization and Element Cycling Functions of Hydrothermarchaeota in Hydrothermal Sediment.</title>
        <authorList>
            <person name="Zhou Z."/>
            <person name="Liu Y."/>
            <person name="Xu W."/>
            <person name="Pan J."/>
            <person name="Luo Z.H."/>
            <person name="Li M."/>
        </authorList>
    </citation>
    <scope>NUCLEOTIDE SEQUENCE [LARGE SCALE GENOMIC DNA]</scope>
    <source>
        <strain evidence="2">SpSt-69</strain>
    </source>
</reference>
<accession>A0A7V3ZYS2</accession>
<organism evidence="2">
    <name type="scientific">candidate division WOR-3 bacterium</name>
    <dbReference type="NCBI Taxonomy" id="2052148"/>
    <lineage>
        <taxon>Bacteria</taxon>
        <taxon>Bacteria division WOR-3</taxon>
    </lineage>
</organism>
<protein>
    <recommendedName>
        <fullName evidence="1">GGDEF domain-containing protein</fullName>
    </recommendedName>
</protein>
<name>A0A7V3ZYS2_UNCW3</name>
<dbReference type="SUPFAM" id="SSF48452">
    <property type="entry name" value="TPR-like"/>
    <property type="match status" value="1"/>
</dbReference>
<dbReference type="InterPro" id="IPR011990">
    <property type="entry name" value="TPR-like_helical_dom_sf"/>
</dbReference>
<dbReference type="Gene3D" id="1.25.40.10">
    <property type="entry name" value="Tetratricopeptide repeat domain"/>
    <property type="match status" value="1"/>
</dbReference>
<dbReference type="InterPro" id="IPR000160">
    <property type="entry name" value="GGDEF_dom"/>
</dbReference>
<comment type="caution">
    <text evidence="2">The sequence shown here is derived from an EMBL/GenBank/DDBJ whole genome shotgun (WGS) entry which is preliminary data.</text>
</comment>
<gene>
    <name evidence="2" type="ORF">ENU66_07440</name>
</gene>
<dbReference type="PROSITE" id="PS50887">
    <property type="entry name" value="GGDEF"/>
    <property type="match status" value="1"/>
</dbReference>